<dbReference type="EMBL" id="MLJW01000659">
    <property type="protein sequence ID" value="OIQ83926.1"/>
    <property type="molecule type" value="Genomic_DNA"/>
</dbReference>
<organism evidence="1">
    <name type="scientific">mine drainage metagenome</name>
    <dbReference type="NCBI Taxonomy" id="410659"/>
    <lineage>
        <taxon>unclassified sequences</taxon>
        <taxon>metagenomes</taxon>
        <taxon>ecological metagenomes</taxon>
    </lineage>
</organism>
<evidence type="ECO:0000313" key="1">
    <source>
        <dbReference type="EMBL" id="OIQ83926.1"/>
    </source>
</evidence>
<gene>
    <name evidence="1" type="ORF">GALL_342490</name>
</gene>
<name>A0A1J5QKA0_9ZZZZ</name>
<sequence>MLIPATFDDRAASLRRVPPQSGHGVNVTARSTNARMCGCIASTSLDSIDDWIRRTSPSYVMLMFSIFIRVGSR</sequence>
<protein>
    <submittedName>
        <fullName evidence="1">Uncharacterized protein</fullName>
    </submittedName>
</protein>
<comment type="caution">
    <text evidence="1">The sequence shown here is derived from an EMBL/GenBank/DDBJ whole genome shotgun (WGS) entry which is preliminary data.</text>
</comment>
<reference evidence="1" key="1">
    <citation type="submission" date="2016-10" db="EMBL/GenBank/DDBJ databases">
        <title>Sequence of Gallionella enrichment culture.</title>
        <authorList>
            <person name="Poehlein A."/>
            <person name="Muehling M."/>
            <person name="Daniel R."/>
        </authorList>
    </citation>
    <scope>NUCLEOTIDE SEQUENCE</scope>
</reference>
<accession>A0A1J5QKA0</accession>
<dbReference type="AlphaFoldDB" id="A0A1J5QKA0"/>
<proteinExistence type="predicted"/>